<accession>A0A939BQL7</accession>
<organism evidence="2 3">
    <name type="scientific">Brevibacillus fulvus</name>
    <dbReference type="NCBI Taxonomy" id="1125967"/>
    <lineage>
        <taxon>Bacteria</taxon>
        <taxon>Bacillati</taxon>
        <taxon>Bacillota</taxon>
        <taxon>Bacilli</taxon>
        <taxon>Bacillales</taxon>
        <taxon>Paenibacillaceae</taxon>
        <taxon>Brevibacillus</taxon>
    </lineage>
</organism>
<dbReference type="Proteomes" id="UP000717624">
    <property type="component" value="Unassembled WGS sequence"/>
</dbReference>
<reference evidence="2" key="1">
    <citation type="submission" date="2021-01" db="EMBL/GenBank/DDBJ databases">
        <title>Genomic Encyclopedia of Type Strains, Phase IV (KMG-IV): sequencing the most valuable type-strain genomes for metagenomic binning, comparative biology and taxonomic classification.</title>
        <authorList>
            <person name="Goeker M."/>
        </authorList>
    </citation>
    <scope>NUCLEOTIDE SEQUENCE</scope>
    <source>
        <strain evidence="2">DSM 25523</strain>
    </source>
</reference>
<evidence type="ECO:0000313" key="2">
    <source>
        <dbReference type="EMBL" id="MBM7591765.1"/>
    </source>
</evidence>
<evidence type="ECO:0000256" key="1">
    <source>
        <dbReference type="SAM" id="Coils"/>
    </source>
</evidence>
<protein>
    <submittedName>
        <fullName evidence="2">Uncharacterized protein</fullName>
    </submittedName>
</protein>
<comment type="caution">
    <text evidence="2">The sequence shown here is derived from an EMBL/GenBank/DDBJ whole genome shotgun (WGS) entry which is preliminary data.</text>
</comment>
<name>A0A939BQL7_9BACL</name>
<feature type="coiled-coil region" evidence="1">
    <location>
        <begin position="9"/>
        <end position="36"/>
    </location>
</feature>
<keyword evidence="1" id="KW-0175">Coiled coil</keyword>
<keyword evidence="3" id="KW-1185">Reference proteome</keyword>
<dbReference type="EMBL" id="JAFBEB010000015">
    <property type="protein sequence ID" value="MBM7591765.1"/>
    <property type="molecule type" value="Genomic_DNA"/>
</dbReference>
<proteinExistence type="predicted"/>
<dbReference type="RefSeq" id="WP_204519458.1">
    <property type="nucleotide sequence ID" value="NZ_BAABIN010000036.1"/>
</dbReference>
<evidence type="ECO:0000313" key="3">
    <source>
        <dbReference type="Proteomes" id="UP000717624"/>
    </source>
</evidence>
<gene>
    <name evidence="2" type="ORF">JOD01_003417</name>
</gene>
<sequence length="160" mass="18252">MVGYFKSGLIETHSKQEQLQKRLEAIEAELDGQNKKPVDPDSLHNLLSLIKDALLKADADEQKALLRLVVESIRITKDAPKRVDRQISQINLLFDFTIETLQKDSSILLTRLAAIQECDFISPLEPYVLDNLNSIDTDSLRDLMKSLNILPLFVVRFTEF</sequence>
<dbReference type="AlphaFoldDB" id="A0A939BQL7"/>